<evidence type="ECO:0000256" key="2">
    <source>
        <dbReference type="ARBA" id="ARBA00032707"/>
    </source>
</evidence>
<feature type="domain" description="Phosphatidic acid phosphatase type 2/haloperoxidase" evidence="5">
    <location>
        <begin position="75"/>
        <end position="227"/>
    </location>
</feature>
<dbReference type="SMART" id="SM00014">
    <property type="entry name" value="acidPPc"/>
    <property type="match status" value="1"/>
</dbReference>
<dbReference type="AlphaFoldDB" id="A0A369YCH3"/>
<dbReference type="InterPro" id="IPR000326">
    <property type="entry name" value="PAP2/HPO"/>
</dbReference>
<evidence type="ECO:0000313" key="7">
    <source>
        <dbReference type="EMBL" id="RDF12314.1"/>
    </source>
</evidence>
<proteinExistence type="predicted"/>
<dbReference type="InterPro" id="IPR036938">
    <property type="entry name" value="PAP2/HPO_sf"/>
</dbReference>
<evidence type="ECO:0000313" key="9">
    <source>
        <dbReference type="Proteomes" id="UP000253950"/>
    </source>
</evidence>
<evidence type="ECO:0000259" key="5">
    <source>
        <dbReference type="SMART" id="SM00014"/>
    </source>
</evidence>
<keyword evidence="4" id="KW-0472">Membrane</keyword>
<dbReference type="EC" id="3.6.1.27" evidence="1"/>
<keyword evidence="4" id="KW-0812">Transmembrane</keyword>
<feature type="transmembrane region" description="Helical" evidence="4">
    <location>
        <begin position="212"/>
        <end position="234"/>
    </location>
</feature>
<dbReference type="Gene3D" id="1.20.144.10">
    <property type="entry name" value="Phosphatidic acid phosphatase type 2/haloperoxidase"/>
    <property type="match status" value="1"/>
</dbReference>
<gene>
    <name evidence="7" type="ORF">DPV84_03850</name>
    <name evidence="6" type="ORF">DPV93_06415</name>
</gene>
<comment type="catalytic activity">
    <reaction evidence="3">
        <text>di-trans,octa-cis-undecaprenyl diphosphate + H2O = di-trans,octa-cis-undecaprenyl phosphate + phosphate + H(+)</text>
        <dbReference type="Rhea" id="RHEA:28094"/>
        <dbReference type="ChEBI" id="CHEBI:15377"/>
        <dbReference type="ChEBI" id="CHEBI:15378"/>
        <dbReference type="ChEBI" id="CHEBI:43474"/>
        <dbReference type="ChEBI" id="CHEBI:58405"/>
        <dbReference type="ChEBI" id="CHEBI:60392"/>
        <dbReference type="EC" id="3.6.1.27"/>
    </reaction>
</comment>
<dbReference type="SUPFAM" id="SSF48317">
    <property type="entry name" value="Acid phosphatase/Vanadium-dependent haloperoxidase"/>
    <property type="match status" value="1"/>
</dbReference>
<organism evidence="6 8">
    <name type="scientific">Haemophilus sputorum</name>
    <dbReference type="NCBI Taxonomy" id="1078480"/>
    <lineage>
        <taxon>Bacteria</taxon>
        <taxon>Pseudomonadati</taxon>
        <taxon>Pseudomonadota</taxon>
        <taxon>Gammaproteobacteria</taxon>
        <taxon>Pasteurellales</taxon>
        <taxon>Pasteurellaceae</taxon>
        <taxon>Haemophilus</taxon>
    </lineage>
</organism>
<feature type="transmembrane region" description="Helical" evidence="4">
    <location>
        <begin position="185"/>
        <end position="206"/>
    </location>
</feature>
<dbReference type="STRING" id="1035839.GCA_000238795_01037"/>
<dbReference type="EMBL" id="QEPN01000004">
    <property type="protein sequence ID" value="RDE72024.1"/>
    <property type="molecule type" value="Genomic_DNA"/>
</dbReference>
<evidence type="ECO:0000256" key="4">
    <source>
        <dbReference type="SAM" id="Phobius"/>
    </source>
</evidence>
<feature type="transmembrane region" description="Helical" evidence="4">
    <location>
        <begin position="7"/>
        <end position="27"/>
    </location>
</feature>
<comment type="caution">
    <text evidence="6">The sequence shown here is derived from an EMBL/GenBank/DDBJ whole genome shotgun (WGS) entry which is preliminary data.</text>
</comment>
<protein>
    <recommendedName>
        <fullName evidence="1">undecaprenyl-diphosphate phosphatase</fullName>
        <ecNumber evidence="1">3.6.1.27</ecNumber>
    </recommendedName>
    <alternativeName>
        <fullName evidence="2">Undecaprenyl pyrophosphate phosphatase</fullName>
    </alternativeName>
</protein>
<evidence type="ECO:0000313" key="8">
    <source>
        <dbReference type="Proteomes" id="UP000253872"/>
    </source>
</evidence>
<dbReference type="PANTHER" id="PTHR14969:SF54">
    <property type="entry name" value="PHOSPHATIDYLGLYCEROPHOSPHATASE B"/>
    <property type="match status" value="1"/>
</dbReference>
<dbReference type="GO" id="GO:0050380">
    <property type="term" value="F:undecaprenyl-diphosphatase activity"/>
    <property type="evidence" value="ECO:0007669"/>
    <property type="project" value="UniProtKB-EC"/>
</dbReference>
<evidence type="ECO:0000256" key="1">
    <source>
        <dbReference type="ARBA" id="ARBA00012374"/>
    </source>
</evidence>
<dbReference type="PANTHER" id="PTHR14969">
    <property type="entry name" value="SPHINGOSINE-1-PHOSPHATE PHOSPHOHYDROLASE"/>
    <property type="match status" value="1"/>
</dbReference>
<dbReference type="RefSeq" id="WP_111389503.1">
    <property type="nucleotide sequence ID" value="NZ_QEPN01000004.1"/>
</dbReference>
<dbReference type="Pfam" id="PF01569">
    <property type="entry name" value="PAP2"/>
    <property type="match status" value="1"/>
</dbReference>
<dbReference type="GO" id="GO:0005886">
    <property type="term" value="C:plasma membrane"/>
    <property type="evidence" value="ECO:0007669"/>
    <property type="project" value="TreeGrafter"/>
</dbReference>
<feature type="transmembrane region" description="Helical" evidence="4">
    <location>
        <begin position="39"/>
        <end position="64"/>
    </location>
</feature>
<feature type="transmembrane region" description="Helical" evidence="4">
    <location>
        <begin position="71"/>
        <end position="90"/>
    </location>
</feature>
<evidence type="ECO:0000313" key="6">
    <source>
        <dbReference type="EMBL" id="RDE72024.1"/>
    </source>
</evidence>
<dbReference type="Proteomes" id="UP000253872">
    <property type="component" value="Unassembled WGS sequence"/>
</dbReference>
<sequence>MINKLSFYTALMLCIPLATWFSGWHWQNDNHLIAGFDTFMYFLTESGSVPYALITCVIFTLWLMKLSAKRYSWLLIGSVCVASMVGTQAIKTVAKATFAEPRPYVVSMMGTPERVEQFYELTRDERANLVTQYYQQQTHDFPLIVHHRENETGYSFPSGHTIFSVSWMLLFVGLLLNIKTPAARLAQGIIVVWSALMLISRVRFGMHYPIDLFISTLLAWGFHCVLFTWGIPLAEKFTLFKKRGEL</sequence>
<name>A0A369YCH3_9PAST</name>
<keyword evidence="9" id="KW-1185">Reference proteome</keyword>
<dbReference type="Proteomes" id="UP000253950">
    <property type="component" value="Unassembled WGS sequence"/>
</dbReference>
<evidence type="ECO:0000256" key="3">
    <source>
        <dbReference type="ARBA" id="ARBA00047594"/>
    </source>
</evidence>
<accession>A0A369YCH3</accession>
<keyword evidence="4" id="KW-1133">Transmembrane helix</keyword>
<feature type="transmembrane region" description="Helical" evidence="4">
    <location>
        <begin position="160"/>
        <end position="178"/>
    </location>
</feature>
<reference evidence="8 9" key="1">
    <citation type="submission" date="2018-05" db="EMBL/GenBank/DDBJ databases">
        <title>Draft Genome Sequences for a Diverse set of 7 Haemophilus Species.</title>
        <authorList>
            <person name="Nichols M."/>
            <person name="Topaz N."/>
            <person name="Wang X."/>
            <person name="Wang X."/>
            <person name="Boxrud D."/>
        </authorList>
    </citation>
    <scope>NUCLEOTIDE SEQUENCE [LARGE SCALE GENOMIC DNA]</scope>
    <source>
        <strain evidence="6 8">C2002001239</strain>
        <strain evidence="7 9">C2015005473</strain>
    </source>
</reference>
<dbReference type="EMBL" id="QEQG01000003">
    <property type="protein sequence ID" value="RDF12314.1"/>
    <property type="molecule type" value="Genomic_DNA"/>
</dbReference>